<name>W1PT81_AMBTC</name>
<dbReference type="InterPro" id="IPR010341">
    <property type="entry name" value="DUF936_pln"/>
</dbReference>
<dbReference type="EMBL" id="KI392764">
    <property type="protein sequence ID" value="ERN10921.1"/>
    <property type="molecule type" value="Genomic_DNA"/>
</dbReference>
<dbReference type="AlphaFoldDB" id="W1PT81"/>
<dbReference type="HOGENOM" id="CLU_009340_3_0_1"/>
<dbReference type="Gramene" id="ERN10921">
    <property type="protein sequence ID" value="ERN10921"/>
    <property type="gene ID" value="AMTR_s00164p00057870"/>
</dbReference>
<gene>
    <name evidence="3" type="ORF">AMTR_s00164p00057870</name>
</gene>
<feature type="domain" description="DUF936" evidence="1">
    <location>
        <begin position="4"/>
        <end position="115"/>
    </location>
</feature>
<dbReference type="eggNOG" id="ENOG502QV4V">
    <property type="taxonomic scope" value="Eukaryota"/>
</dbReference>
<feature type="domain" description="DUF6857" evidence="2">
    <location>
        <begin position="345"/>
        <end position="575"/>
    </location>
</feature>
<dbReference type="Proteomes" id="UP000017836">
    <property type="component" value="Unassembled WGS sequence"/>
</dbReference>
<dbReference type="Pfam" id="PF21647">
    <property type="entry name" value="DUF6857"/>
    <property type="match status" value="1"/>
</dbReference>
<evidence type="ECO:0000313" key="4">
    <source>
        <dbReference type="Proteomes" id="UP000017836"/>
    </source>
</evidence>
<organism evidence="3 4">
    <name type="scientific">Amborella trichopoda</name>
    <dbReference type="NCBI Taxonomy" id="13333"/>
    <lineage>
        <taxon>Eukaryota</taxon>
        <taxon>Viridiplantae</taxon>
        <taxon>Streptophyta</taxon>
        <taxon>Embryophyta</taxon>
        <taxon>Tracheophyta</taxon>
        <taxon>Spermatophyta</taxon>
        <taxon>Magnoliopsida</taxon>
        <taxon>Amborellales</taxon>
        <taxon>Amborellaceae</taxon>
        <taxon>Amborella</taxon>
    </lineage>
</organism>
<dbReference type="PANTHER" id="PTHR31928:SF4">
    <property type="entry name" value="OS08G0541500 PROTEIN"/>
    <property type="match status" value="1"/>
</dbReference>
<dbReference type="InterPro" id="IPR049172">
    <property type="entry name" value="DUF6857_pln"/>
</dbReference>
<evidence type="ECO:0000259" key="1">
    <source>
        <dbReference type="Pfam" id="PF06075"/>
    </source>
</evidence>
<dbReference type="Pfam" id="PF06075">
    <property type="entry name" value="DUF936"/>
    <property type="match status" value="1"/>
</dbReference>
<evidence type="ECO:0000259" key="2">
    <source>
        <dbReference type="Pfam" id="PF21647"/>
    </source>
</evidence>
<dbReference type="PANTHER" id="PTHR31928">
    <property type="entry name" value="EXPRESSED PROTEIN"/>
    <property type="match status" value="1"/>
</dbReference>
<sequence>MGSLHPGVLVKLIENMNNDEENRPVLLQVISIVPVLAGTDLWPNQGFYLKVSDASHATYVSVPKENADMILSDNLRLGQFIHVERLESAAPVPLLKGIKPSPGRHPCVQGPKDVLAPQNLVFFGPPLSNLIPNSGENENSADLTVDDKDENLGLGVEMSNDEISCRVDSAGKVINEGSKKKMFMKSRSFRSRTGSSSRTVKKSLNFRSIPTSPTSLHSLGCEENVIRKRSSSADCCRDVVQDVSLCGQKSLRRTWEEILEAKRKICPKSVTVPLYRGSSAPLCQWAENEKLTTKDADSICMRVKKRLGSTKVVYNSNNQRVTVSKKTSTESLFTSIPLDIVKVIASNKICAESSISWPSLPSNLVKLGKEVLRQRDIALLAAVDALQEAFAAEKMIKCLSVYADLQSSGKEDTPQPAVEHFLNLHDDLVHSHSTVQALVKRSIREPPSGDEETHSNSSKETTEILLEQKKKATLWIKAALASDFSLKPLMLKESPLDAKDSISERKRNSIPCCDKPTSAICKPKTEDGSKRTGSEKEQAWIKGTGLLEAASLARYLRVECKTWFLRFVEKTLDDLVRRKLFGGSDGGLCVSSRE</sequence>
<keyword evidence="4" id="KW-1185">Reference proteome</keyword>
<accession>W1PT81</accession>
<dbReference type="OMA" id="CREESCA"/>
<proteinExistence type="predicted"/>
<protein>
    <submittedName>
        <fullName evidence="3">Uncharacterized protein</fullName>
    </submittedName>
</protein>
<evidence type="ECO:0000313" key="3">
    <source>
        <dbReference type="EMBL" id="ERN10921.1"/>
    </source>
</evidence>
<reference evidence="4" key="1">
    <citation type="journal article" date="2013" name="Science">
        <title>The Amborella genome and the evolution of flowering plants.</title>
        <authorList>
            <consortium name="Amborella Genome Project"/>
        </authorList>
    </citation>
    <scope>NUCLEOTIDE SEQUENCE [LARGE SCALE GENOMIC DNA]</scope>
</reference>
<dbReference type="InterPro" id="IPR048297">
    <property type="entry name" value="DUF936_dom_pln"/>
</dbReference>